<dbReference type="InterPro" id="IPR009057">
    <property type="entry name" value="Homeodomain-like_sf"/>
</dbReference>
<feature type="compositionally biased region" description="Basic and acidic residues" evidence="7">
    <location>
        <begin position="348"/>
        <end position="360"/>
    </location>
</feature>
<dbReference type="Pfam" id="PF00249">
    <property type="entry name" value="Myb_DNA-binding"/>
    <property type="match status" value="1"/>
</dbReference>
<keyword evidence="2" id="KW-0217">Developmental protein</keyword>
<protein>
    <submittedName>
        <fullName evidence="9">KANADI protein</fullName>
    </submittedName>
</protein>
<dbReference type="InterPro" id="IPR044847">
    <property type="entry name" value="KAN_fam"/>
</dbReference>
<dbReference type="Gene3D" id="1.10.10.60">
    <property type="entry name" value="Homeodomain-like"/>
    <property type="match status" value="1"/>
</dbReference>
<organism evidence="9">
    <name type="scientific">Ceratopteris pteridoides</name>
    <dbReference type="NCBI Taxonomy" id="58167"/>
    <lineage>
        <taxon>Eukaryota</taxon>
        <taxon>Viridiplantae</taxon>
        <taxon>Streptophyta</taxon>
        <taxon>Embryophyta</taxon>
        <taxon>Tracheophyta</taxon>
        <taxon>Polypodiopsida</taxon>
        <taxon>Polypodiidae</taxon>
        <taxon>Polypodiales</taxon>
        <taxon>Pteridineae</taxon>
        <taxon>Pteridaceae</taxon>
        <taxon>Parkerioideae</taxon>
        <taxon>Ceratopteris</taxon>
    </lineage>
</organism>
<reference evidence="9" key="1">
    <citation type="submission" date="2017-05" db="EMBL/GenBank/DDBJ databases">
        <title>Evolution of leaf polarity genes.</title>
        <authorList>
            <person name="Li G.-S."/>
        </authorList>
    </citation>
    <scope>NUCLEOTIDE SEQUENCE</scope>
</reference>
<evidence type="ECO:0000256" key="3">
    <source>
        <dbReference type="ARBA" id="ARBA00022782"/>
    </source>
</evidence>
<evidence type="ECO:0000256" key="5">
    <source>
        <dbReference type="ARBA" id="ARBA00023163"/>
    </source>
</evidence>
<dbReference type="SUPFAM" id="SSF46689">
    <property type="entry name" value="Homeodomain-like"/>
    <property type="match status" value="1"/>
</dbReference>
<keyword evidence="4" id="KW-0805">Transcription regulation</keyword>
<keyword evidence="6" id="KW-0539">Nucleus</keyword>
<evidence type="ECO:0000313" key="9">
    <source>
        <dbReference type="EMBL" id="AWB51021.1"/>
    </source>
</evidence>
<dbReference type="InterPro" id="IPR006447">
    <property type="entry name" value="Myb_dom_plants"/>
</dbReference>
<dbReference type="GO" id="GO:0000976">
    <property type="term" value="F:transcription cis-regulatory region binding"/>
    <property type="evidence" value="ECO:0007669"/>
    <property type="project" value="InterPro"/>
</dbReference>
<dbReference type="GO" id="GO:0005634">
    <property type="term" value="C:nucleus"/>
    <property type="evidence" value="ECO:0007669"/>
    <property type="project" value="UniProtKB-SubCell"/>
</dbReference>
<evidence type="ECO:0000259" key="8">
    <source>
        <dbReference type="Pfam" id="PF00249"/>
    </source>
</evidence>
<gene>
    <name evidence="9" type="primary">KAN4b</name>
</gene>
<dbReference type="GO" id="GO:0010158">
    <property type="term" value="P:abaxial cell fate specification"/>
    <property type="evidence" value="ECO:0007669"/>
    <property type="project" value="InterPro"/>
</dbReference>
<dbReference type="InterPro" id="IPR001005">
    <property type="entry name" value="SANT/Myb"/>
</dbReference>
<dbReference type="EMBL" id="MF143607">
    <property type="protein sequence ID" value="AWB51021.1"/>
    <property type="molecule type" value="mRNA"/>
</dbReference>
<dbReference type="FunFam" id="1.10.10.60:FF:000002">
    <property type="entry name" value="Myb family transcription factor"/>
    <property type="match status" value="1"/>
</dbReference>
<name>A0A2S0UT87_9MONI</name>
<accession>A0A2S0UT87</accession>
<dbReference type="PANTHER" id="PTHR31496:SF3">
    <property type="entry name" value="TRANSCRIPTION REPRESSOR KAN1"/>
    <property type="match status" value="1"/>
</dbReference>
<comment type="subcellular location">
    <subcellularLocation>
        <location evidence="1">Nucleus</location>
    </subcellularLocation>
</comment>
<feature type="region of interest" description="Disordered" evidence="7">
    <location>
        <begin position="327"/>
        <end position="372"/>
    </location>
</feature>
<dbReference type="NCBIfam" id="TIGR01557">
    <property type="entry name" value="myb_SHAQKYF"/>
    <property type="match status" value="1"/>
</dbReference>
<dbReference type="AlphaFoldDB" id="A0A2S0UT87"/>
<proteinExistence type="evidence at transcript level"/>
<sequence>MVELDLRGLPLVAEAFLAGGPDLSLNISLPHGVRCQSSSSTEESKSSIEHRDLGLELWKWGHRRSTETTRCESESSSSNLSEGTAGMVKRINVLSTTDLNNEEENCCTTVLSMANAAFEREKSGIQTQTIKRLSNENSKNLLTVDGMGDRNNSMLNFSEKSERGMAESSPLIHTNVFSSALTDPSPITRVHHFPINDATLHLYSASYGPPLSDDKKWEVSRSAASEVPGLSIKQQLERLFGGGAVGSRNASDAGSKQRDMNRREFSVEIDLSTAIRKPTEERRRTISSRMQSGATSEAHDIIASVSDRQNNQSMDTPGEISSMIRERSDTSLHRNQQQQPQTLLTECDSDKVAHSPDRRASPNSTSSMASVTASKQLRYVQGKFSTKRSMRAPRMRWTTHLHAHFVHAVEALGGHERATPKSVLELMNVKDLTLAHVKSHLQMYRTVKTADKSNCVPGGFAELFRSPFLRTSNIDLGHSGSSVLRNNMGYMHMNNILKKIQEKGNVEDLNMIGIQHLHGLNPSKYLFTGAGGNWNSRSNLTWQGGNLQAEPSFVKSGVIRLQPSFVQRQDQRPTQNDLIQTMQSPQGNGGSPHDLFGPAAFKESKVASRLRHDDSMEASPNLDLSLGSFTKSSSSPLSREYVPKELALLKC</sequence>
<evidence type="ECO:0000256" key="2">
    <source>
        <dbReference type="ARBA" id="ARBA00022473"/>
    </source>
</evidence>
<evidence type="ECO:0000256" key="4">
    <source>
        <dbReference type="ARBA" id="ARBA00023015"/>
    </source>
</evidence>
<keyword evidence="5" id="KW-0804">Transcription</keyword>
<feature type="compositionally biased region" description="Basic and acidic residues" evidence="7">
    <location>
        <begin position="255"/>
        <end position="265"/>
    </location>
</feature>
<dbReference type="PANTHER" id="PTHR31496">
    <property type="entry name" value="TRANSCRIPTION FACTOR KAN2-RELATED"/>
    <property type="match status" value="1"/>
</dbReference>
<dbReference type="GO" id="GO:0006355">
    <property type="term" value="P:regulation of DNA-templated transcription"/>
    <property type="evidence" value="ECO:0007669"/>
    <property type="project" value="InterPro"/>
</dbReference>
<feature type="compositionally biased region" description="Polar residues" evidence="7">
    <location>
        <begin position="333"/>
        <end position="344"/>
    </location>
</feature>
<feature type="region of interest" description="Disordered" evidence="7">
    <location>
        <begin position="243"/>
        <end position="265"/>
    </location>
</feature>
<feature type="domain" description="Myb-like" evidence="8">
    <location>
        <begin position="394"/>
        <end position="445"/>
    </location>
</feature>
<evidence type="ECO:0000256" key="6">
    <source>
        <dbReference type="ARBA" id="ARBA00023242"/>
    </source>
</evidence>
<feature type="region of interest" description="Disordered" evidence="7">
    <location>
        <begin position="278"/>
        <end position="298"/>
    </location>
</feature>
<feature type="compositionally biased region" description="Polar residues" evidence="7">
    <location>
        <begin position="361"/>
        <end position="372"/>
    </location>
</feature>
<evidence type="ECO:0000256" key="1">
    <source>
        <dbReference type="ARBA" id="ARBA00004123"/>
    </source>
</evidence>
<keyword evidence="3" id="KW-0221">Differentiation</keyword>
<evidence type="ECO:0000256" key="7">
    <source>
        <dbReference type="SAM" id="MobiDB-lite"/>
    </source>
</evidence>